<reference evidence="1 3" key="2">
    <citation type="journal article" date="2013" name="Nature">
        <title>Insights into bilaterian evolution from three spiralian genomes.</title>
        <authorList>
            <person name="Simakov O."/>
            <person name="Marletaz F."/>
            <person name="Cho S.J."/>
            <person name="Edsinger-Gonzales E."/>
            <person name="Havlak P."/>
            <person name="Hellsten U."/>
            <person name="Kuo D.H."/>
            <person name="Larsson T."/>
            <person name="Lv J."/>
            <person name="Arendt D."/>
            <person name="Savage R."/>
            <person name="Osoegawa K."/>
            <person name="de Jong P."/>
            <person name="Grimwood J."/>
            <person name="Chapman J.A."/>
            <person name="Shapiro H."/>
            <person name="Aerts A."/>
            <person name="Otillar R.P."/>
            <person name="Terry A.Y."/>
            <person name="Boore J.L."/>
            <person name="Grigoriev I.V."/>
            <person name="Lindberg D.R."/>
            <person name="Seaver E.C."/>
            <person name="Weisblat D.A."/>
            <person name="Putnam N.H."/>
            <person name="Rokhsar D.S."/>
        </authorList>
    </citation>
    <scope>NUCLEOTIDE SEQUENCE</scope>
    <source>
        <strain evidence="1 3">I ESC-2004</strain>
    </source>
</reference>
<evidence type="ECO:0000313" key="1">
    <source>
        <dbReference type="EMBL" id="ELU16468.1"/>
    </source>
</evidence>
<dbReference type="EnsemblMetazoa" id="CapteT140502">
    <property type="protein sequence ID" value="CapteP140502"/>
    <property type="gene ID" value="CapteG140502"/>
</dbReference>
<evidence type="ECO:0000313" key="3">
    <source>
        <dbReference type="Proteomes" id="UP000014760"/>
    </source>
</evidence>
<protein>
    <submittedName>
        <fullName evidence="1 2">Uncharacterized protein</fullName>
    </submittedName>
</protein>
<accession>R7VC90</accession>
<proteinExistence type="predicted"/>
<dbReference type="Proteomes" id="UP000014760">
    <property type="component" value="Unassembled WGS sequence"/>
</dbReference>
<keyword evidence="3" id="KW-1185">Reference proteome</keyword>
<gene>
    <name evidence="1" type="ORF">CAPTEDRAFT_140502</name>
</gene>
<dbReference type="EMBL" id="KB293147">
    <property type="protein sequence ID" value="ELU16468.1"/>
    <property type="molecule type" value="Genomic_DNA"/>
</dbReference>
<feature type="non-terminal residue" evidence="1">
    <location>
        <position position="1"/>
    </location>
</feature>
<reference evidence="2" key="3">
    <citation type="submission" date="2015-06" db="UniProtKB">
        <authorList>
            <consortium name="EnsemblMetazoa"/>
        </authorList>
    </citation>
    <scope>IDENTIFICATION</scope>
</reference>
<organism evidence="1">
    <name type="scientific">Capitella teleta</name>
    <name type="common">Polychaete worm</name>
    <dbReference type="NCBI Taxonomy" id="283909"/>
    <lineage>
        <taxon>Eukaryota</taxon>
        <taxon>Metazoa</taxon>
        <taxon>Spiralia</taxon>
        <taxon>Lophotrochozoa</taxon>
        <taxon>Annelida</taxon>
        <taxon>Polychaeta</taxon>
        <taxon>Sedentaria</taxon>
        <taxon>Scolecida</taxon>
        <taxon>Capitellidae</taxon>
        <taxon>Capitella</taxon>
    </lineage>
</organism>
<dbReference type="OrthoDB" id="10063766at2759"/>
<dbReference type="HOGENOM" id="CLU_2892397_0_0_1"/>
<dbReference type="AlphaFoldDB" id="R7VC90"/>
<reference evidence="3" key="1">
    <citation type="submission" date="2012-12" db="EMBL/GenBank/DDBJ databases">
        <authorList>
            <person name="Hellsten U."/>
            <person name="Grimwood J."/>
            <person name="Chapman J.A."/>
            <person name="Shapiro H."/>
            <person name="Aerts A."/>
            <person name="Otillar R.P."/>
            <person name="Terry A.Y."/>
            <person name="Boore J.L."/>
            <person name="Simakov O."/>
            <person name="Marletaz F."/>
            <person name="Cho S.-J."/>
            <person name="Edsinger-Gonzales E."/>
            <person name="Havlak P."/>
            <person name="Kuo D.-H."/>
            <person name="Larsson T."/>
            <person name="Lv J."/>
            <person name="Arendt D."/>
            <person name="Savage R."/>
            <person name="Osoegawa K."/>
            <person name="de Jong P."/>
            <person name="Lindberg D.R."/>
            <person name="Seaver E.C."/>
            <person name="Weisblat D.A."/>
            <person name="Putnam N.H."/>
            <person name="Grigoriev I.V."/>
            <person name="Rokhsar D.S."/>
        </authorList>
    </citation>
    <scope>NUCLEOTIDE SEQUENCE</scope>
    <source>
        <strain evidence="3">I ESC-2004</strain>
    </source>
</reference>
<evidence type="ECO:0000313" key="2">
    <source>
        <dbReference type="EnsemblMetazoa" id="CapteP140502"/>
    </source>
</evidence>
<sequence>FKSLARPILEYSSQVWSPTTKKYIYSMESVQRSMTKYICNYFNEMSYSNSLKKLHILPLSYWR</sequence>
<name>R7VC90_CAPTE</name>
<dbReference type="EMBL" id="AMQN01036782">
    <property type="status" value="NOT_ANNOTATED_CDS"/>
    <property type="molecule type" value="Genomic_DNA"/>
</dbReference>